<keyword evidence="4" id="KW-1003">Cell membrane</keyword>
<dbReference type="InterPro" id="IPR005467">
    <property type="entry name" value="His_kinase_dom"/>
</dbReference>
<feature type="transmembrane region" description="Helical" evidence="13">
    <location>
        <begin position="12"/>
        <end position="31"/>
    </location>
</feature>
<evidence type="ECO:0000256" key="12">
    <source>
        <dbReference type="SAM" id="Coils"/>
    </source>
</evidence>
<comment type="subcellular location">
    <subcellularLocation>
        <location evidence="2">Cell membrane</location>
    </subcellularLocation>
</comment>
<dbReference type="GO" id="GO:0009927">
    <property type="term" value="F:histidine phosphotransfer kinase activity"/>
    <property type="evidence" value="ECO:0007669"/>
    <property type="project" value="TreeGrafter"/>
</dbReference>
<name>V6EYB0_MAGGM</name>
<evidence type="ECO:0000256" key="10">
    <source>
        <dbReference type="ARBA" id="ARBA00023012"/>
    </source>
</evidence>
<dbReference type="HOGENOM" id="CLU_336745_0_0_5"/>
<dbReference type="CDD" id="cd00082">
    <property type="entry name" value="HisKA"/>
    <property type="match status" value="1"/>
</dbReference>
<evidence type="ECO:0000256" key="3">
    <source>
        <dbReference type="ARBA" id="ARBA00012438"/>
    </source>
</evidence>
<dbReference type="SUPFAM" id="SSF47384">
    <property type="entry name" value="Homodimeric domain of signal transducing histidine kinase"/>
    <property type="match status" value="1"/>
</dbReference>
<dbReference type="PRINTS" id="PR00344">
    <property type="entry name" value="BCTRLSENSOR"/>
</dbReference>
<keyword evidence="16" id="KW-1185">Reference proteome</keyword>
<proteinExistence type="predicted"/>
<evidence type="ECO:0000256" key="5">
    <source>
        <dbReference type="ARBA" id="ARBA00022553"/>
    </source>
</evidence>
<evidence type="ECO:0000256" key="2">
    <source>
        <dbReference type="ARBA" id="ARBA00004236"/>
    </source>
</evidence>
<evidence type="ECO:0000256" key="9">
    <source>
        <dbReference type="ARBA" id="ARBA00022840"/>
    </source>
</evidence>
<dbReference type="CDD" id="cd16922">
    <property type="entry name" value="HATPase_EvgS-ArcB-TorS-like"/>
    <property type="match status" value="1"/>
</dbReference>
<dbReference type="Proteomes" id="UP000018922">
    <property type="component" value="Chromosome I"/>
</dbReference>
<keyword evidence="11 13" id="KW-0472">Membrane</keyword>
<evidence type="ECO:0000256" key="11">
    <source>
        <dbReference type="ARBA" id="ARBA00023136"/>
    </source>
</evidence>
<dbReference type="SMART" id="SM00387">
    <property type="entry name" value="HATPase_c"/>
    <property type="match status" value="1"/>
</dbReference>
<evidence type="ECO:0000313" key="16">
    <source>
        <dbReference type="Proteomes" id="UP000018922"/>
    </source>
</evidence>
<keyword evidence="6" id="KW-0808">Transferase</keyword>
<evidence type="ECO:0000256" key="8">
    <source>
        <dbReference type="ARBA" id="ARBA00022777"/>
    </source>
</evidence>
<dbReference type="GO" id="GO:0000155">
    <property type="term" value="F:phosphorelay sensor kinase activity"/>
    <property type="evidence" value="ECO:0007669"/>
    <property type="project" value="InterPro"/>
</dbReference>
<keyword evidence="13" id="KW-0812">Transmembrane</keyword>
<evidence type="ECO:0000259" key="14">
    <source>
        <dbReference type="PROSITE" id="PS50109"/>
    </source>
</evidence>
<dbReference type="SMART" id="SM00388">
    <property type="entry name" value="HisKA"/>
    <property type="match status" value="1"/>
</dbReference>
<evidence type="ECO:0000256" key="6">
    <source>
        <dbReference type="ARBA" id="ARBA00022679"/>
    </source>
</evidence>
<evidence type="ECO:0000256" key="4">
    <source>
        <dbReference type="ARBA" id="ARBA00022475"/>
    </source>
</evidence>
<dbReference type="GO" id="GO:0005886">
    <property type="term" value="C:plasma membrane"/>
    <property type="evidence" value="ECO:0007669"/>
    <property type="project" value="UniProtKB-SubCell"/>
</dbReference>
<dbReference type="AlphaFoldDB" id="V6EYB0"/>
<reference evidence="15 16" key="1">
    <citation type="journal article" date="2014" name="Genome Announc.">
        <title>Complete genome sequence of Magnetospirillum gryphiswaldense MSR-1.</title>
        <authorList>
            <person name="Wang X."/>
            <person name="Wang Q."/>
            <person name="Zhang W."/>
            <person name="Wang Y."/>
            <person name="Li L."/>
            <person name="Wen T."/>
            <person name="Zhang T."/>
            <person name="Zhang Y."/>
            <person name="Xu J."/>
            <person name="Hu J."/>
            <person name="Li S."/>
            <person name="Liu L."/>
            <person name="Liu J."/>
            <person name="Jiang W."/>
            <person name="Tian J."/>
            <person name="Li Y."/>
            <person name="Schuler D."/>
            <person name="Wang L."/>
            <person name="Li J."/>
        </authorList>
    </citation>
    <scope>NUCLEOTIDE SEQUENCE [LARGE SCALE GENOMIC DNA]</scope>
    <source>
        <strain evidence="16">DSM 6361 / JCM 21280 / NBRC 15271 / MSR-1</strain>
    </source>
</reference>
<dbReference type="InterPro" id="IPR004358">
    <property type="entry name" value="Sig_transdc_His_kin-like_C"/>
</dbReference>
<dbReference type="InterPro" id="IPR036890">
    <property type="entry name" value="HATPase_C_sf"/>
</dbReference>
<dbReference type="FunFam" id="3.30.565.10:FF:000023">
    <property type="entry name" value="PAS domain-containing sensor histidine kinase"/>
    <property type="match status" value="1"/>
</dbReference>
<keyword evidence="13" id="KW-1133">Transmembrane helix</keyword>
<dbReference type="PANTHER" id="PTHR43047:SF63">
    <property type="entry name" value="HISTIDINE KINASE"/>
    <property type="match status" value="1"/>
</dbReference>
<dbReference type="Gene3D" id="1.10.287.130">
    <property type="match status" value="1"/>
</dbReference>
<dbReference type="eggNOG" id="COG2205">
    <property type="taxonomic scope" value="Bacteria"/>
</dbReference>
<accession>V6EYB0</accession>
<dbReference type="PROSITE" id="PS50109">
    <property type="entry name" value="HIS_KIN"/>
    <property type="match status" value="1"/>
</dbReference>
<dbReference type="InterPro" id="IPR003661">
    <property type="entry name" value="HisK_dim/P_dom"/>
</dbReference>
<dbReference type="KEGG" id="mgy:MGMSRv2__1025"/>
<keyword evidence="12" id="KW-0175">Coiled coil</keyword>
<feature type="transmembrane region" description="Helical" evidence="13">
    <location>
        <begin position="286"/>
        <end position="306"/>
    </location>
</feature>
<keyword evidence="5" id="KW-0597">Phosphoprotein</keyword>
<keyword evidence="10" id="KW-0902">Two-component regulatory system</keyword>
<feature type="domain" description="Histidine kinase" evidence="14">
    <location>
        <begin position="614"/>
        <end position="834"/>
    </location>
</feature>
<feature type="coiled-coil region" evidence="12">
    <location>
        <begin position="569"/>
        <end position="600"/>
    </location>
</feature>
<dbReference type="GO" id="GO:0005524">
    <property type="term" value="F:ATP binding"/>
    <property type="evidence" value="ECO:0007669"/>
    <property type="project" value="UniProtKB-KW"/>
</dbReference>
<dbReference type="Gene3D" id="3.30.450.20">
    <property type="entry name" value="PAS domain"/>
    <property type="match status" value="1"/>
</dbReference>
<dbReference type="EC" id="2.7.13.3" evidence="3"/>
<dbReference type="SUPFAM" id="SSF55874">
    <property type="entry name" value="ATPase domain of HSP90 chaperone/DNA topoisomerase II/histidine kinase"/>
    <property type="match status" value="1"/>
</dbReference>
<keyword evidence="9" id="KW-0067">ATP-binding</keyword>
<dbReference type="InterPro" id="IPR003594">
    <property type="entry name" value="HATPase_dom"/>
</dbReference>
<evidence type="ECO:0000256" key="13">
    <source>
        <dbReference type="SAM" id="Phobius"/>
    </source>
</evidence>
<protein>
    <recommendedName>
        <fullName evidence="3">histidine kinase</fullName>
        <ecNumber evidence="3">2.7.13.3</ecNumber>
    </recommendedName>
</protein>
<evidence type="ECO:0000256" key="1">
    <source>
        <dbReference type="ARBA" id="ARBA00000085"/>
    </source>
</evidence>
<evidence type="ECO:0000256" key="7">
    <source>
        <dbReference type="ARBA" id="ARBA00022741"/>
    </source>
</evidence>
<dbReference type="PANTHER" id="PTHR43047">
    <property type="entry name" value="TWO-COMPONENT HISTIDINE PROTEIN KINASE"/>
    <property type="match status" value="1"/>
</dbReference>
<organism evidence="15 16">
    <name type="scientific">Magnetospirillum gryphiswaldense (strain DSM 6361 / JCM 21280 / NBRC 15271 / MSR-1)</name>
    <dbReference type="NCBI Taxonomy" id="431944"/>
    <lineage>
        <taxon>Bacteria</taxon>
        <taxon>Pseudomonadati</taxon>
        <taxon>Pseudomonadota</taxon>
        <taxon>Alphaproteobacteria</taxon>
        <taxon>Rhodospirillales</taxon>
        <taxon>Rhodospirillaceae</taxon>
        <taxon>Magnetospirillum</taxon>
    </lineage>
</organism>
<keyword evidence="8" id="KW-0418">Kinase</keyword>
<dbReference type="InterPro" id="IPR036097">
    <property type="entry name" value="HisK_dim/P_sf"/>
</dbReference>
<dbReference type="Pfam" id="PF02518">
    <property type="entry name" value="HATPase_c"/>
    <property type="match status" value="1"/>
</dbReference>
<comment type="catalytic activity">
    <reaction evidence="1">
        <text>ATP + protein L-histidine = ADP + protein N-phospho-L-histidine.</text>
        <dbReference type="EC" id="2.7.13.3"/>
    </reaction>
</comment>
<dbReference type="EMBL" id="HG794546">
    <property type="protein sequence ID" value="CDK98240.1"/>
    <property type="molecule type" value="Genomic_DNA"/>
</dbReference>
<sequence length="846" mass="91821">MAGGGLLSRFSMTYRLMAGGTVVAVILWFGLDMVQSARTDAIIHASVDHQLKVQAEAGQARFQAILQNHFTYTAFLAASSPVSDLAGQSLRFSPTEKPVDGLLSELPLLHDPISRADISFLAVIDGNNRIRRLMSDGAHPPPAGLQDFVAALPVNAAHRAIVQRLGGDVYVVSVHAIAGQRASLVVLTRWDSGLLTRAHGFAPGSDLTVAIADMFHGVVAASSDPAAIAMGLPLARLETDWLAVYQELPDHGGIDFLPAFVTIVSHAYADRQAEPLLRQEREQRTVLAATLIGLFLLVLVVVALRLRQIIDQVALVIESVNGKQEPAFKGGDELLGLVRQVHTLATEVRRSRQALQSEAAEKMRLNEERILVREENARLRLLQTVTDLLRVGVVRLGHDGPVAENRAMEEMSQTCGGLSPFVQASNRGSQDLVALDTHGAERIYELLSADGIDHDLILVTEVTEQRRAEQMIHSLALFPAQSPYPVLRIGIDGAILHANPASEPLLSEWATGMGRKVPDEWHGIITEVLATGRQLQAELPVIGRVLSLTLVPVKGAGYVNIYATDVSDRVAAERQLADANEDLERRVEERTRDLVRAKEQAELASRSKSEFLATISHELRTPLNAIIGFSEVMAGSMFGPLGNSRYQEYAGDIVQSGRHLLAVINDILDVSKIEAGQMSLDFGPVEIPPVIDSAVRLVETRARANSLRLRSEVDKDLPVIDGDRRRCLQILVNLLSNAIKFTPEGGQVTIGASRENDGIRLKVQDTGIGMSESEIQVALEPFRQVDGSLSRQYEGTGLGLPLAKSMVELHGGSLVVNSRKGEGTEVAFWLPLNQNSGKGPGPNWDI</sequence>
<keyword evidence="7" id="KW-0547">Nucleotide-binding</keyword>
<evidence type="ECO:0000313" key="15">
    <source>
        <dbReference type="EMBL" id="CDK98240.1"/>
    </source>
</evidence>
<dbReference type="Gene3D" id="3.30.565.10">
    <property type="entry name" value="Histidine kinase-like ATPase, C-terminal domain"/>
    <property type="match status" value="1"/>
</dbReference>
<dbReference type="STRING" id="1430440.MGMSRv2__1025"/>
<gene>
    <name evidence="15" type="ordered locus">MGMSRv2__1025</name>
</gene>
<dbReference type="Pfam" id="PF00512">
    <property type="entry name" value="HisKA"/>
    <property type="match status" value="1"/>
</dbReference>